<comment type="caution">
    <text evidence="12">The sequence shown here is derived from an EMBL/GenBank/DDBJ whole genome shotgun (WGS) entry which is preliminary data.</text>
</comment>
<evidence type="ECO:0000313" key="12">
    <source>
        <dbReference type="EMBL" id="KAJ8392288.1"/>
    </source>
</evidence>
<dbReference type="PROSITE" id="PS51820">
    <property type="entry name" value="PA14"/>
    <property type="match status" value="1"/>
</dbReference>
<feature type="compositionally biased region" description="Basic and acidic residues" evidence="10">
    <location>
        <begin position="63"/>
        <end position="85"/>
    </location>
</feature>
<reference evidence="12" key="1">
    <citation type="journal article" date="2023" name="Science">
        <title>Genome structures resolve the early diversification of teleost fishes.</title>
        <authorList>
            <person name="Parey E."/>
            <person name="Louis A."/>
            <person name="Montfort J."/>
            <person name="Bouchez O."/>
            <person name="Roques C."/>
            <person name="Iampietro C."/>
            <person name="Lluch J."/>
            <person name="Castinel A."/>
            <person name="Donnadieu C."/>
            <person name="Desvignes T."/>
            <person name="Floi Bucao C."/>
            <person name="Jouanno E."/>
            <person name="Wen M."/>
            <person name="Mejri S."/>
            <person name="Dirks R."/>
            <person name="Jansen H."/>
            <person name="Henkel C."/>
            <person name="Chen W.J."/>
            <person name="Zahm M."/>
            <person name="Cabau C."/>
            <person name="Klopp C."/>
            <person name="Thompson A.W."/>
            <person name="Robinson-Rechavi M."/>
            <person name="Braasch I."/>
            <person name="Lecointre G."/>
            <person name="Bobe J."/>
            <person name="Postlethwait J.H."/>
            <person name="Berthelot C."/>
            <person name="Roest Crollius H."/>
            <person name="Guiguen Y."/>
        </authorList>
    </citation>
    <scope>NUCLEOTIDE SEQUENCE</scope>
    <source>
        <strain evidence="12">NC1722</strain>
    </source>
</reference>
<dbReference type="GO" id="GO:0032580">
    <property type="term" value="C:Golgi cisterna membrane"/>
    <property type="evidence" value="ECO:0007669"/>
    <property type="project" value="UniProtKB-SubCell"/>
</dbReference>
<dbReference type="SUPFAM" id="SSF53448">
    <property type="entry name" value="Nucleotide-diphospho-sugar transferases"/>
    <property type="match status" value="1"/>
</dbReference>
<keyword evidence="5 9" id="KW-0735">Signal-anchor</keyword>
<dbReference type="InterPro" id="IPR011658">
    <property type="entry name" value="PA14_dom"/>
</dbReference>
<feature type="region of interest" description="Disordered" evidence="10">
    <location>
        <begin position="460"/>
        <end position="545"/>
    </location>
</feature>
<sequence length="1075" mass="123183">MRTYLFPLKKLRRNLKYLIFAAVLMTGVLAAYLEFVATTTNTWNEDIQFSPWNDVNPAYRHEAERESLSDSERAQGKNRPWESEFKPQPWRPEYKGQANLHIFEDWCGSSTAQLRRNLHYPLYPHARTTVKKLAVSPRWTNYGLRIFGYLHPHTDGEYLFAVASDDNSEFWLSLDDSPLNVRLLALVGKMGTEWTAPGEFEKYASQISLPVRLMTSKRYYFEIIHKQNDLGTDHVEVAWQLYPGGLQFTIIGSKHISLYTNESALMMSEVSHVPRSAASHVRPASKSVGSGGGHTADILRKDPRDSLHQLPLVDETYLRAVLPDCSYQPSYIIKGFPLLRYQGLQFVRMSYIYPNDYTRLTHMETDNKCFYHANPQYINRHGFYRYMRMDPPEDGRIPWDKRDFQVLEDDDIQYEDPPGDDPEDDWAEGRAPERSNDMQDYGDDYDDYAFKRKRKLFSMPLADGPAPAMKRKRRAKVSFQEEVPAQPPDTNQKDDPEVKVQRRKKSRKKIQSNPNRASDPLPLEPHPLGKNASGLEGARKERRAVPVQAPGRITNETARHLVAGGAKANVTDLEKPSVIKNRTLHRNASRRAPLPVAKLQEAPQAPLVLPKGRPRLVPRANVTAPQSKNEVQNDTAKRGRISLNRREDFKGNEVVERANPELDNAIHHVLDPPPAQRAHGEDIGEEGMELGTPNQTPNIGELWGLDGDAEEDNEDDLKYESIEQTAFDPEVNWEQTFDVDTMDFHSMRSDWIDLSCNVSGNLLLKSTDALVVVNNFMKKLNQRNPGHFSLLRVVNVEMRSDGAQGSRYLLELELLEKGGARVRLSRYVYVLQRRSRPRALGRAQSRSETLLCNPVGLAWNPTATVHFIVPVKNQARWVKQFIVDMEKLYKTTKDKNFNIIITDYSSVDMDVEQELRTSALPRYQYVRLNGNFERSAGLQAGIDLITEDHSIVFLCDLHIHFPSFIIDNIRKHCVEGKMAFAPIVMRLDCGATPQEPKGFWEVNGFGLLGIYKSDLDAAGGMNTKDFRDRWGGEDWELLDRILQAGLEVERIYLRNFMHHYHSKRGMWNRQSLKAT</sequence>
<feature type="region of interest" description="Disordered" evidence="10">
    <location>
        <begin position="63"/>
        <end position="88"/>
    </location>
</feature>
<dbReference type="SMART" id="SM00758">
    <property type="entry name" value="PA14"/>
    <property type="match status" value="1"/>
</dbReference>
<dbReference type="Proteomes" id="UP001221898">
    <property type="component" value="Unassembled WGS sequence"/>
</dbReference>
<organism evidence="12 13">
    <name type="scientific">Aldrovandia affinis</name>
    <dbReference type="NCBI Taxonomy" id="143900"/>
    <lineage>
        <taxon>Eukaryota</taxon>
        <taxon>Metazoa</taxon>
        <taxon>Chordata</taxon>
        <taxon>Craniata</taxon>
        <taxon>Vertebrata</taxon>
        <taxon>Euteleostomi</taxon>
        <taxon>Actinopterygii</taxon>
        <taxon>Neopterygii</taxon>
        <taxon>Teleostei</taxon>
        <taxon>Notacanthiformes</taxon>
        <taxon>Halosauridae</taxon>
        <taxon>Aldrovandia</taxon>
    </lineage>
</organism>
<keyword evidence="7 9" id="KW-0333">Golgi apparatus</keyword>
<proteinExistence type="inferred from homology"/>
<evidence type="ECO:0000256" key="9">
    <source>
        <dbReference type="RuleBase" id="RU364016"/>
    </source>
</evidence>
<accession>A0AAD7RXP5</accession>
<evidence type="ECO:0000256" key="3">
    <source>
        <dbReference type="ARBA" id="ARBA00022679"/>
    </source>
</evidence>
<dbReference type="Pfam" id="PF07691">
    <property type="entry name" value="PA14"/>
    <property type="match status" value="1"/>
</dbReference>
<dbReference type="PANTHER" id="PTHR12369:SF15">
    <property type="entry name" value="BETA-1,4-N-ACETYLGALACTOSAMINYLTRANSFERASE 3"/>
    <property type="match status" value="1"/>
</dbReference>
<dbReference type="EMBL" id="JAINUG010000147">
    <property type="protein sequence ID" value="KAJ8392288.1"/>
    <property type="molecule type" value="Genomic_DNA"/>
</dbReference>
<feature type="domain" description="PA14" evidence="11">
    <location>
        <begin position="93"/>
        <end position="253"/>
    </location>
</feature>
<dbReference type="Pfam" id="PF05679">
    <property type="entry name" value="CHGN"/>
    <property type="match status" value="1"/>
</dbReference>
<keyword evidence="3 9" id="KW-0808">Transferase</keyword>
<feature type="compositionally biased region" description="Acidic residues" evidence="10">
    <location>
        <begin position="411"/>
        <end position="426"/>
    </location>
</feature>
<dbReference type="PANTHER" id="PTHR12369">
    <property type="entry name" value="CHONDROITIN SYNTHASE"/>
    <property type="match status" value="1"/>
</dbReference>
<dbReference type="AlphaFoldDB" id="A0AAD7RXP5"/>
<comment type="catalytic activity">
    <reaction evidence="9">
        <text>an N-acetyl-beta-D-glucosaminyl derivative + UDP-N-acetyl-alpha-D-galactosamine = an N-acetyl-beta-D-galactosaminyl-(1-&gt;4)-N-acetyl-beta-D-glucosaminyl derivative + UDP + H(+)</text>
        <dbReference type="Rhea" id="RHEA:20493"/>
        <dbReference type="ChEBI" id="CHEBI:15378"/>
        <dbReference type="ChEBI" id="CHEBI:58223"/>
        <dbReference type="ChEBI" id="CHEBI:61631"/>
        <dbReference type="ChEBI" id="CHEBI:67138"/>
        <dbReference type="ChEBI" id="CHEBI:138027"/>
        <dbReference type="EC" id="2.4.1.244"/>
    </reaction>
</comment>
<comment type="similarity">
    <text evidence="2 9">Belongs to the chondroitin N-acetylgalactosaminyltransferase family.</text>
</comment>
<evidence type="ECO:0000256" key="2">
    <source>
        <dbReference type="ARBA" id="ARBA00009239"/>
    </source>
</evidence>
<evidence type="ECO:0000256" key="7">
    <source>
        <dbReference type="ARBA" id="ARBA00023034"/>
    </source>
</evidence>
<gene>
    <name evidence="12" type="ORF">AAFF_G00076520</name>
</gene>
<dbReference type="InterPro" id="IPR029044">
    <property type="entry name" value="Nucleotide-diphossugar_trans"/>
</dbReference>
<keyword evidence="13" id="KW-1185">Reference proteome</keyword>
<comment type="subcellular location">
    <subcellularLocation>
        <location evidence="1 9">Golgi apparatus</location>
        <location evidence="1 9">Golgi stack membrane</location>
        <topology evidence="1 9">Single-pass type II membrane protein</topology>
    </subcellularLocation>
</comment>
<evidence type="ECO:0000259" key="11">
    <source>
        <dbReference type="PROSITE" id="PS51820"/>
    </source>
</evidence>
<dbReference type="GO" id="GO:0033842">
    <property type="term" value="F:N-acetyl-beta-glucosaminyl-derivative 4-beta-N-acetylgalactosaminyltransferase activity"/>
    <property type="evidence" value="ECO:0007669"/>
    <property type="project" value="UniProtKB-EC"/>
</dbReference>
<evidence type="ECO:0000256" key="8">
    <source>
        <dbReference type="ARBA" id="ARBA00023136"/>
    </source>
</evidence>
<evidence type="ECO:0000256" key="6">
    <source>
        <dbReference type="ARBA" id="ARBA00022989"/>
    </source>
</evidence>
<evidence type="ECO:0000256" key="4">
    <source>
        <dbReference type="ARBA" id="ARBA00022692"/>
    </source>
</evidence>
<protein>
    <recommendedName>
        <fullName evidence="9">Beta-1,4-N-acetylgalactosaminyltransferase</fullName>
        <ecNumber evidence="9">2.4.1.244</ecNumber>
    </recommendedName>
</protein>
<dbReference type="InterPro" id="IPR037524">
    <property type="entry name" value="PA14/GLEYA"/>
</dbReference>
<dbReference type="Gene3D" id="3.90.550.10">
    <property type="entry name" value="Spore Coat Polysaccharide Biosynthesis Protein SpsA, Chain A"/>
    <property type="match status" value="1"/>
</dbReference>
<name>A0AAD7RXP5_9TELE</name>
<evidence type="ECO:0000256" key="10">
    <source>
        <dbReference type="SAM" id="MobiDB-lite"/>
    </source>
</evidence>
<keyword evidence="4" id="KW-0812">Transmembrane</keyword>
<keyword evidence="8" id="KW-0472">Membrane</keyword>
<keyword evidence="6" id="KW-1133">Transmembrane helix</keyword>
<dbReference type="InterPro" id="IPR008428">
    <property type="entry name" value="Chond_GalNAc"/>
</dbReference>
<dbReference type="EC" id="2.4.1.244" evidence="9"/>
<feature type="compositionally biased region" description="Basic and acidic residues" evidence="10">
    <location>
        <begin position="491"/>
        <end position="500"/>
    </location>
</feature>
<feature type="compositionally biased region" description="Basic and acidic residues" evidence="10">
    <location>
        <begin position="427"/>
        <end position="437"/>
    </location>
</feature>
<comment type="function">
    <text evidence="9">Transfers N-acetylgalactosamine (GalNAc) from UDP-GalNAc to N-acetylglucosamine-beta-benzyl with a beta-1,4-linkage to form N,N'-diacetyllactosediamine, GalNAc-beta-1,4-GlcNAc structures in N-linked glycans and probably O-linked glycans.</text>
</comment>
<dbReference type="InterPro" id="IPR051227">
    <property type="entry name" value="CS_glycosyltransferase"/>
</dbReference>
<evidence type="ECO:0000313" key="13">
    <source>
        <dbReference type="Proteomes" id="UP001221898"/>
    </source>
</evidence>
<feature type="compositionally biased region" description="Basic residues" evidence="10">
    <location>
        <begin position="501"/>
        <end position="510"/>
    </location>
</feature>
<evidence type="ECO:0000256" key="1">
    <source>
        <dbReference type="ARBA" id="ARBA00004447"/>
    </source>
</evidence>
<feature type="region of interest" description="Disordered" evidence="10">
    <location>
        <begin position="411"/>
        <end position="445"/>
    </location>
</feature>
<evidence type="ECO:0000256" key="5">
    <source>
        <dbReference type="ARBA" id="ARBA00022968"/>
    </source>
</evidence>